<comment type="subcellular location">
    <subcellularLocation>
        <location evidence="1 12">Cytoplasm</location>
    </subcellularLocation>
</comment>
<dbReference type="RefSeq" id="WP_133515452.1">
    <property type="nucleotide sequence ID" value="NZ_SNWX01000017.1"/>
</dbReference>
<reference evidence="15 16" key="1">
    <citation type="submission" date="2019-03" db="EMBL/GenBank/DDBJ databases">
        <title>Subsurface microbial communities from deep shales in Ohio and West Virginia, USA.</title>
        <authorList>
            <person name="Wrighton K."/>
        </authorList>
    </citation>
    <scope>NUCLEOTIDE SEQUENCE [LARGE SCALE GENOMIC DNA]</scope>
    <source>
        <strain evidence="15 16">MA284_T2</strain>
    </source>
</reference>
<evidence type="ECO:0000313" key="16">
    <source>
        <dbReference type="Proteomes" id="UP000295064"/>
    </source>
</evidence>
<dbReference type="OrthoDB" id="9815641at2"/>
<dbReference type="GO" id="GO:0005737">
    <property type="term" value="C:cytoplasm"/>
    <property type="evidence" value="ECO:0007669"/>
    <property type="project" value="UniProtKB-SubCell"/>
</dbReference>
<dbReference type="PIRSF" id="PIRSF015601">
    <property type="entry name" value="MTase_slr0722"/>
    <property type="match status" value="1"/>
</dbReference>
<keyword evidence="6 12" id="KW-0698">rRNA processing</keyword>
<dbReference type="InterPro" id="IPR015947">
    <property type="entry name" value="PUA-like_sf"/>
</dbReference>
<dbReference type="NCBIfam" id="NF008692">
    <property type="entry name" value="PRK11713.1-5"/>
    <property type="match status" value="1"/>
</dbReference>
<evidence type="ECO:0000256" key="3">
    <source>
        <dbReference type="ARBA" id="ARBA00012328"/>
    </source>
</evidence>
<evidence type="ECO:0000256" key="1">
    <source>
        <dbReference type="ARBA" id="ARBA00004496"/>
    </source>
</evidence>
<dbReference type="Gene3D" id="3.40.1280.10">
    <property type="match status" value="1"/>
</dbReference>
<evidence type="ECO:0000256" key="4">
    <source>
        <dbReference type="ARBA" id="ARBA00013673"/>
    </source>
</evidence>
<evidence type="ECO:0000256" key="11">
    <source>
        <dbReference type="ARBA" id="ARBA00047944"/>
    </source>
</evidence>
<dbReference type="Proteomes" id="UP000295064">
    <property type="component" value="Unassembled WGS sequence"/>
</dbReference>
<protein>
    <recommendedName>
        <fullName evidence="4 12">Ribosomal RNA small subunit methyltransferase E</fullName>
        <ecNumber evidence="3 12">2.1.1.193</ecNumber>
    </recommendedName>
</protein>
<dbReference type="InterPro" id="IPR046887">
    <property type="entry name" value="RsmE_PUA-like"/>
</dbReference>
<sequence length="250" mass="28136">MHRFFIDQSTEIGRTIIISGNDYNHLKNSLRLNIGDRVILSDGNGFDMEAEILKYSDEGAELKILTKEKADVEAKTKIWLAQGLPKKSKMDLIVEKATEIGFAGLIPLESKRTIVKYDHKKKNKKQSRWQRVAEAAAKQSGRAVIPEIKDFYSTDNLSNLKEEFDYILLLWEDEKKYSIKQFFKENNVAAEARILLIIGPEGGFSEAEVNQFKAGLGAQIITLGPRILRTETAGITALTAILYEKGELGD</sequence>
<evidence type="ECO:0000256" key="5">
    <source>
        <dbReference type="ARBA" id="ARBA00022490"/>
    </source>
</evidence>
<keyword evidence="7 12" id="KW-0489">Methyltransferase</keyword>
<accession>A0A4R6LL27</accession>
<organism evidence="15 16">
    <name type="scientific">Halanaerobium saccharolyticum</name>
    <dbReference type="NCBI Taxonomy" id="43595"/>
    <lineage>
        <taxon>Bacteria</taxon>
        <taxon>Bacillati</taxon>
        <taxon>Bacillota</taxon>
        <taxon>Clostridia</taxon>
        <taxon>Halanaerobiales</taxon>
        <taxon>Halanaerobiaceae</taxon>
        <taxon>Halanaerobium</taxon>
    </lineage>
</organism>
<evidence type="ECO:0000259" key="14">
    <source>
        <dbReference type="Pfam" id="PF20260"/>
    </source>
</evidence>
<dbReference type="AlphaFoldDB" id="A0A4R6LL27"/>
<dbReference type="PANTHER" id="PTHR30027:SF3">
    <property type="entry name" value="16S RRNA (URACIL(1498)-N(3))-METHYLTRANSFERASE"/>
    <property type="match status" value="1"/>
</dbReference>
<dbReference type="GO" id="GO:0070475">
    <property type="term" value="P:rRNA base methylation"/>
    <property type="evidence" value="ECO:0007669"/>
    <property type="project" value="TreeGrafter"/>
</dbReference>
<dbReference type="NCBIfam" id="TIGR00046">
    <property type="entry name" value="RsmE family RNA methyltransferase"/>
    <property type="match status" value="1"/>
</dbReference>
<feature type="domain" description="Ribosomal RNA small subunit methyltransferase E methyltransferase" evidence="13">
    <location>
        <begin position="73"/>
        <end position="241"/>
    </location>
</feature>
<dbReference type="Pfam" id="PF20260">
    <property type="entry name" value="PUA_4"/>
    <property type="match status" value="1"/>
</dbReference>
<dbReference type="InterPro" id="IPR029026">
    <property type="entry name" value="tRNA_m1G_MTases_N"/>
</dbReference>
<evidence type="ECO:0000256" key="2">
    <source>
        <dbReference type="ARBA" id="ARBA00005528"/>
    </source>
</evidence>
<evidence type="ECO:0000256" key="6">
    <source>
        <dbReference type="ARBA" id="ARBA00022552"/>
    </source>
</evidence>
<evidence type="ECO:0000256" key="12">
    <source>
        <dbReference type="PIRNR" id="PIRNR015601"/>
    </source>
</evidence>
<keyword evidence="5 12" id="KW-0963">Cytoplasm</keyword>
<evidence type="ECO:0000256" key="10">
    <source>
        <dbReference type="ARBA" id="ARBA00025699"/>
    </source>
</evidence>
<evidence type="ECO:0000256" key="9">
    <source>
        <dbReference type="ARBA" id="ARBA00022691"/>
    </source>
</evidence>
<dbReference type="CDD" id="cd18084">
    <property type="entry name" value="RsmE-like"/>
    <property type="match status" value="1"/>
</dbReference>
<dbReference type="EC" id="2.1.1.193" evidence="3 12"/>
<comment type="function">
    <text evidence="10 12">Specifically methylates the N3 position of the uracil ring of uridine 1498 (m3U1498) in 16S rRNA. Acts on the fully assembled 30S ribosomal subunit.</text>
</comment>
<proteinExistence type="inferred from homology"/>
<evidence type="ECO:0000259" key="13">
    <source>
        <dbReference type="Pfam" id="PF04452"/>
    </source>
</evidence>
<dbReference type="GO" id="GO:0070042">
    <property type="term" value="F:rRNA (uridine-N3-)-methyltransferase activity"/>
    <property type="evidence" value="ECO:0007669"/>
    <property type="project" value="TreeGrafter"/>
</dbReference>
<dbReference type="SUPFAM" id="SSF75217">
    <property type="entry name" value="alpha/beta knot"/>
    <property type="match status" value="1"/>
</dbReference>
<evidence type="ECO:0000313" key="15">
    <source>
        <dbReference type="EMBL" id="TDO85466.1"/>
    </source>
</evidence>
<name>A0A4R6LL27_9FIRM</name>
<dbReference type="PANTHER" id="PTHR30027">
    <property type="entry name" value="RIBOSOMAL RNA SMALL SUBUNIT METHYLTRANSFERASE E"/>
    <property type="match status" value="1"/>
</dbReference>
<keyword evidence="9 12" id="KW-0949">S-adenosyl-L-methionine</keyword>
<comment type="caution">
    <text evidence="15">The sequence shown here is derived from an EMBL/GenBank/DDBJ whole genome shotgun (WGS) entry which is preliminary data.</text>
</comment>
<keyword evidence="8 12" id="KW-0808">Transferase</keyword>
<dbReference type="Gene3D" id="2.40.240.20">
    <property type="entry name" value="Hypothetical PUA domain-like, domain 1"/>
    <property type="match status" value="1"/>
</dbReference>
<dbReference type="EMBL" id="SNWX01000017">
    <property type="protein sequence ID" value="TDO85466.1"/>
    <property type="molecule type" value="Genomic_DNA"/>
</dbReference>
<dbReference type="SUPFAM" id="SSF88697">
    <property type="entry name" value="PUA domain-like"/>
    <property type="match status" value="1"/>
</dbReference>
<comment type="similarity">
    <text evidence="2 12">Belongs to the RNA methyltransferase RsmE family.</text>
</comment>
<dbReference type="Pfam" id="PF04452">
    <property type="entry name" value="Methyltrans_RNA"/>
    <property type="match status" value="1"/>
</dbReference>
<dbReference type="InterPro" id="IPR006700">
    <property type="entry name" value="RsmE"/>
</dbReference>
<comment type="catalytic activity">
    <reaction evidence="11 12">
        <text>uridine(1498) in 16S rRNA + S-adenosyl-L-methionine = N(3)-methyluridine(1498) in 16S rRNA + S-adenosyl-L-homocysteine + H(+)</text>
        <dbReference type="Rhea" id="RHEA:42920"/>
        <dbReference type="Rhea" id="RHEA-COMP:10283"/>
        <dbReference type="Rhea" id="RHEA-COMP:10284"/>
        <dbReference type="ChEBI" id="CHEBI:15378"/>
        <dbReference type="ChEBI" id="CHEBI:57856"/>
        <dbReference type="ChEBI" id="CHEBI:59789"/>
        <dbReference type="ChEBI" id="CHEBI:65315"/>
        <dbReference type="ChEBI" id="CHEBI:74502"/>
        <dbReference type="EC" id="2.1.1.193"/>
    </reaction>
</comment>
<dbReference type="InterPro" id="IPR029028">
    <property type="entry name" value="Alpha/beta_knot_MTases"/>
</dbReference>
<evidence type="ECO:0000256" key="8">
    <source>
        <dbReference type="ARBA" id="ARBA00022679"/>
    </source>
</evidence>
<feature type="domain" description="Ribosomal RNA small subunit methyltransferase E PUA-like" evidence="14">
    <location>
        <begin position="18"/>
        <end position="65"/>
    </location>
</feature>
<gene>
    <name evidence="15" type="ORF">DFR79_11757</name>
</gene>
<evidence type="ECO:0000256" key="7">
    <source>
        <dbReference type="ARBA" id="ARBA00022603"/>
    </source>
</evidence>
<dbReference type="InterPro" id="IPR046886">
    <property type="entry name" value="RsmE_MTase_dom"/>
</dbReference>